<dbReference type="Proteomes" id="UP000186817">
    <property type="component" value="Unassembled WGS sequence"/>
</dbReference>
<evidence type="ECO:0000313" key="1">
    <source>
        <dbReference type="EMBL" id="OLQ13242.1"/>
    </source>
</evidence>
<proteinExistence type="predicted"/>
<evidence type="ECO:0000313" key="2">
    <source>
        <dbReference type="Proteomes" id="UP000186817"/>
    </source>
</evidence>
<dbReference type="OrthoDB" id="10298295at2759"/>
<dbReference type="AlphaFoldDB" id="A0A1Q9F0X0"/>
<reference evidence="1 2" key="1">
    <citation type="submission" date="2016-02" db="EMBL/GenBank/DDBJ databases">
        <title>Genome analysis of coral dinoflagellate symbionts highlights evolutionary adaptations to a symbiotic lifestyle.</title>
        <authorList>
            <person name="Aranda M."/>
            <person name="Li Y."/>
            <person name="Liew Y.J."/>
            <person name="Baumgarten S."/>
            <person name="Simakov O."/>
            <person name="Wilson M."/>
            <person name="Piel J."/>
            <person name="Ashoor H."/>
            <person name="Bougouffa S."/>
            <person name="Bajic V.B."/>
            <person name="Ryu T."/>
            <person name="Ravasi T."/>
            <person name="Bayer T."/>
            <person name="Micklem G."/>
            <person name="Kim H."/>
            <person name="Bhak J."/>
            <person name="Lajeunesse T.C."/>
            <person name="Voolstra C.R."/>
        </authorList>
    </citation>
    <scope>NUCLEOTIDE SEQUENCE [LARGE SCALE GENOMIC DNA]</scope>
    <source>
        <strain evidence="1 2">CCMP2467</strain>
    </source>
</reference>
<accession>A0A1Q9F0X0</accession>
<keyword evidence="2" id="KW-1185">Reference proteome</keyword>
<gene>
    <name evidence="1" type="ORF">AK812_SmicGene2703</name>
</gene>
<name>A0A1Q9F0X0_SYMMI</name>
<protein>
    <submittedName>
        <fullName evidence="1">Uncharacterized protein</fullName>
    </submittedName>
</protein>
<comment type="caution">
    <text evidence="1">The sequence shown here is derived from an EMBL/GenBank/DDBJ whole genome shotgun (WGS) entry which is preliminary data.</text>
</comment>
<organism evidence="1 2">
    <name type="scientific">Symbiodinium microadriaticum</name>
    <name type="common">Dinoflagellate</name>
    <name type="synonym">Zooxanthella microadriatica</name>
    <dbReference type="NCBI Taxonomy" id="2951"/>
    <lineage>
        <taxon>Eukaryota</taxon>
        <taxon>Sar</taxon>
        <taxon>Alveolata</taxon>
        <taxon>Dinophyceae</taxon>
        <taxon>Suessiales</taxon>
        <taxon>Symbiodiniaceae</taxon>
        <taxon>Symbiodinium</taxon>
    </lineage>
</organism>
<dbReference type="EMBL" id="LSRX01000030">
    <property type="protein sequence ID" value="OLQ13242.1"/>
    <property type="molecule type" value="Genomic_DNA"/>
</dbReference>
<sequence>MEISQRRWERTEAQRCWRAQGADYCLPLEQRLERTVGSILLEVAQDSNSDGVAEVTPRGSPTCTADETDDDADGVVAWIGCGELLLLGDFARD</sequence>